<feature type="transmembrane region" description="Helical" evidence="1">
    <location>
        <begin position="122"/>
        <end position="144"/>
    </location>
</feature>
<dbReference type="EMBL" id="CP001326">
    <property type="protein sequence ID" value="ACO63406.1"/>
    <property type="molecule type" value="Genomic_DNA"/>
</dbReference>
<dbReference type="InParanoid" id="C1E6D2"/>
<dbReference type="OrthoDB" id="10611620at2759"/>
<dbReference type="KEGG" id="mis:MICPUN_58624"/>
<name>C1E6D2_MICCC</name>
<evidence type="ECO:0000256" key="1">
    <source>
        <dbReference type="SAM" id="Phobius"/>
    </source>
</evidence>
<reference evidence="2 3" key="1">
    <citation type="journal article" date="2009" name="Science">
        <title>Green evolution and dynamic adaptations revealed by genomes of the marine picoeukaryotes Micromonas.</title>
        <authorList>
            <person name="Worden A.Z."/>
            <person name="Lee J.H."/>
            <person name="Mock T."/>
            <person name="Rouze P."/>
            <person name="Simmons M.P."/>
            <person name="Aerts A.L."/>
            <person name="Allen A.E."/>
            <person name="Cuvelier M.L."/>
            <person name="Derelle E."/>
            <person name="Everett M.V."/>
            <person name="Foulon E."/>
            <person name="Grimwood J."/>
            <person name="Gundlach H."/>
            <person name="Henrissat B."/>
            <person name="Napoli C."/>
            <person name="McDonald S.M."/>
            <person name="Parker M.S."/>
            <person name="Rombauts S."/>
            <person name="Salamov A."/>
            <person name="Von Dassow P."/>
            <person name="Badger J.H."/>
            <person name="Coutinho P.M."/>
            <person name="Demir E."/>
            <person name="Dubchak I."/>
            <person name="Gentemann C."/>
            <person name="Eikrem W."/>
            <person name="Gready J.E."/>
            <person name="John U."/>
            <person name="Lanier W."/>
            <person name="Lindquist E.A."/>
            <person name="Lucas S."/>
            <person name="Mayer K.F."/>
            <person name="Moreau H."/>
            <person name="Not F."/>
            <person name="Otillar R."/>
            <person name="Panaud O."/>
            <person name="Pangilinan J."/>
            <person name="Paulsen I."/>
            <person name="Piegu B."/>
            <person name="Poliakov A."/>
            <person name="Robbens S."/>
            <person name="Schmutz J."/>
            <person name="Toulza E."/>
            <person name="Wyss T."/>
            <person name="Zelensky A."/>
            <person name="Zhou K."/>
            <person name="Armbrust E.V."/>
            <person name="Bhattacharya D."/>
            <person name="Goodenough U.W."/>
            <person name="Van de Peer Y."/>
            <person name="Grigoriev I.V."/>
        </authorList>
    </citation>
    <scope>NUCLEOTIDE SEQUENCE [LARGE SCALE GENOMIC DNA]</scope>
    <source>
        <strain evidence="3">RCC299 / NOUM17</strain>
    </source>
</reference>
<evidence type="ECO:0000313" key="3">
    <source>
        <dbReference type="Proteomes" id="UP000002009"/>
    </source>
</evidence>
<gene>
    <name evidence="2" type="ORF">MICPUN_58624</name>
</gene>
<dbReference type="RefSeq" id="XP_002502148.1">
    <property type="nucleotide sequence ID" value="XM_002502102.1"/>
</dbReference>
<protein>
    <submittedName>
        <fullName evidence="2">Uncharacterized protein</fullName>
    </submittedName>
</protein>
<keyword evidence="1" id="KW-0812">Transmembrane</keyword>
<organism evidence="2 3">
    <name type="scientific">Micromonas commoda (strain RCC299 / NOUM17 / CCMP2709)</name>
    <name type="common">Picoplanktonic green alga</name>
    <dbReference type="NCBI Taxonomy" id="296587"/>
    <lineage>
        <taxon>Eukaryota</taxon>
        <taxon>Viridiplantae</taxon>
        <taxon>Chlorophyta</taxon>
        <taxon>Mamiellophyceae</taxon>
        <taxon>Mamiellales</taxon>
        <taxon>Mamiellaceae</taxon>
        <taxon>Micromonas</taxon>
    </lineage>
</organism>
<proteinExistence type="predicted"/>
<dbReference type="Proteomes" id="UP000002009">
    <property type="component" value="Chromosome 5"/>
</dbReference>
<keyword evidence="1" id="KW-0472">Membrane</keyword>
<accession>C1E6D2</accession>
<dbReference type="GeneID" id="8243819"/>
<keyword evidence="1" id="KW-1133">Transmembrane helix</keyword>
<keyword evidence="3" id="KW-1185">Reference proteome</keyword>
<dbReference type="AlphaFoldDB" id="C1E6D2"/>
<sequence length="155" mass="16525">MQHCLTGNGATRTTCLASVSGRIERPRRAAGVTSRAEAFTSSGAVRLRPRVIRRRRVGLTTRAVATQGGGGAMAPQGGGGSGGILGWLSRQFVNQLKAIPLLRWPRHGFFSPKTFATTLIDAIIVMFSLVFFVLVLGAADYIALKIFKVLTLGKA</sequence>
<evidence type="ECO:0000313" key="2">
    <source>
        <dbReference type="EMBL" id="ACO63406.1"/>
    </source>
</evidence>